<organism evidence="10 11">
    <name type="scientific">Vairimorpha ceranae</name>
    <dbReference type="NCBI Taxonomy" id="40302"/>
    <lineage>
        <taxon>Eukaryota</taxon>
        <taxon>Fungi</taxon>
        <taxon>Fungi incertae sedis</taxon>
        <taxon>Microsporidia</taxon>
        <taxon>Nosematidae</taxon>
        <taxon>Vairimorpha</taxon>
    </lineage>
</organism>
<dbReference type="InterPro" id="IPR017441">
    <property type="entry name" value="Protein_kinase_ATP_BS"/>
</dbReference>
<comment type="similarity">
    <text evidence="1">Belongs to the protein kinase superfamily. CMGC Ser/Thr protein kinase family. GSK-3 subfamily.</text>
</comment>
<feature type="binding site" evidence="7">
    <location>
        <position position="62"/>
    </location>
    <ligand>
        <name>ATP</name>
        <dbReference type="ChEBI" id="CHEBI:30616"/>
    </ligand>
</feature>
<evidence type="ECO:0000256" key="5">
    <source>
        <dbReference type="ARBA" id="ARBA00022777"/>
    </source>
</evidence>
<dbReference type="RefSeq" id="XP_024330751.1">
    <property type="nucleotide sequence ID" value="XM_024475323.1"/>
</dbReference>
<keyword evidence="4 7" id="KW-0547">Nucleotide-binding</keyword>
<evidence type="ECO:0000256" key="1">
    <source>
        <dbReference type="ARBA" id="ARBA00005527"/>
    </source>
</evidence>
<dbReference type="GO" id="GO:0005737">
    <property type="term" value="C:cytoplasm"/>
    <property type="evidence" value="ECO:0007669"/>
    <property type="project" value="TreeGrafter"/>
</dbReference>
<dbReference type="PROSITE" id="PS00108">
    <property type="entry name" value="PROTEIN_KINASE_ST"/>
    <property type="match status" value="1"/>
</dbReference>
<evidence type="ECO:0000256" key="3">
    <source>
        <dbReference type="ARBA" id="ARBA00022679"/>
    </source>
</evidence>
<dbReference type="VEuPathDB" id="MicrosporidiaDB:NCER_100734"/>
<dbReference type="GO" id="GO:0030154">
    <property type="term" value="P:cell differentiation"/>
    <property type="evidence" value="ECO:0007669"/>
    <property type="project" value="TreeGrafter"/>
</dbReference>
<keyword evidence="11" id="KW-1185">Reference proteome</keyword>
<dbReference type="GO" id="GO:0005524">
    <property type="term" value="F:ATP binding"/>
    <property type="evidence" value="ECO:0007669"/>
    <property type="project" value="UniProtKB-UniRule"/>
</dbReference>
<reference evidence="10 11" key="1">
    <citation type="journal article" date="2015" name="Environ. Microbiol.">
        <title>Genome analyses suggest the presence of polyploidy and recent human-driven expansions in eight global populations of the honeybee pathogen Nosema ceranae.</title>
        <authorList>
            <person name="Pelin A."/>
            <person name="Selman M."/>
            <person name="Aris-Brosou S."/>
            <person name="Farinelli L."/>
            <person name="Corradi N."/>
        </authorList>
    </citation>
    <scope>NUCLEOTIDE SEQUENCE [LARGE SCALE GENOMIC DNA]</scope>
    <source>
        <strain evidence="10 11">PA08 1199</strain>
    </source>
</reference>
<keyword evidence="6 7" id="KW-0067">ATP-binding</keyword>
<dbReference type="GO" id="GO:0005634">
    <property type="term" value="C:nucleus"/>
    <property type="evidence" value="ECO:0007669"/>
    <property type="project" value="TreeGrafter"/>
</dbReference>
<dbReference type="OMA" id="QHLAMEC"/>
<keyword evidence="2 8" id="KW-0723">Serine/threonine-protein kinase</keyword>
<dbReference type="VEuPathDB" id="MicrosporidiaDB:AAJ76_3600029415"/>
<proteinExistence type="inferred from homology"/>
<evidence type="ECO:0000256" key="2">
    <source>
        <dbReference type="ARBA" id="ARBA00022527"/>
    </source>
</evidence>
<evidence type="ECO:0000256" key="6">
    <source>
        <dbReference type="ARBA" id="ARBA00022840"/>
    </source>
</evidence>
<dbReference type="Gene3D" id="3.30.200.20">
    <property type="entry name" value="Phosphorylase Kinase, domain 1"/>
    <property type="match status" value="1"/>
</dbReference>
<dbReference type="EMBL" id="JPQZ01000036">
    <property type="protein sequence ID" value="KKO75009.1"/>
    <property type="molecule type" value="Genomic_DNA"/>
</dbReference>
<feature type="domain" description="Protein kinase" evidence="9">
    <location>
        <begin position="33"/>
        <end position="306"/>
    </location>
</feature>
<dbReference type="Gene3D" id="1.10.510.10">
    <property type="entry name" value="Transferase(Phosphotransferase) domain 1"/>
    <property type="match status" value="1"/>
</dbReference>
<evidence type="ECO:0000313" key="10">
    <source>
        <dbReference type="EMBL" id="KKO75009.1"/>
    </source>
</evidence>
<dbReference type="VEuPathDB" id="MicrosporidiaDB:G9O61_00g019890"/>
<evidence type="ECO:0000256" key="4">
    <source>
        <dbReference type="ARBA" id="ARBA00022741"/>
    </source>
</evidence>
<name>A0A0F9ZBE8_9MICR</name>
<evidence type="ECO:0000256" key="7">
    <source>
        <dbReference type="PROSITE-ProRule" id="PRU10141"/>
    </source>
</evidence>
<evidence type="ECO:0000256" key="8">
    <source>
        <dbReference type="RuleBase" id="RU000304"/>
    </source>
</evidence>
<dbReference type="GeneID" id="36320260"/>
<dbReference type="SMART" id="SM00220">
    <property type="entry name" value="S_TKc"/>
    <property type="match status" value="1"/>
</dbReference>
<dbReference type="Proteomes" id="UP000034350">
    <property type="component" value="Unassembled WGS sequence"/>
</dbReference>
<keyword evidence="3" id="KW-0808">Transferase</keyword>
<dbReference type="InterPro" id="IPR050591">
    <property type="entry name" value="GSK-3"/>
</dbReference>
<dbReference type="PROSITE" id="PS50011">
    <property type="entry name" value="PROTEIN_KINASE_DOM"/>
    <property type="match status" value="1"/>
</dbReference>
<dbReference type="Pfam" id="PF00069">
    <property type="entry name" value="Pkinase"/>
    <property type="match status" value="1"/>
</dbReference>
<evidence type="ECO:0000259" key="9">
    <source>
        <dbReference type="PROSITE" id="PS50011"/>
    </source>
</evidence>
<keyword evidence="5 10" id="KW-0418">Kinase</keyword>
<dbReference type="PROSITE" id="PS00107">
    <property type="entry name" value="PROTEIN_KINASE_ATP"/>
    <property type="match status" value="1"/>
</dbReference>
<gene>
    <name evidence="10" type="ORF">AAJ76_3600029415</name>
</gene>
<dbReference type="InterPro" id="IPR000719">
    <property type="entry name" value="Prot_kinase_dom"/>
</dbReference>
<accession>A0A0F9ZBE8</accession>
<dbReference type="PANTHER" id="PTHR24057">
    <property type="entry name" value="GLYCOGEN SYNTHASE KINASE-3 ALPHA"/>
    <property type="match status" value="1"/>
</dbReference>
<dbReference type="GO" id="GO:0007165">
    <property type="term" value="P:signal transduction"/>
    <property type="evidence" value="ECO:0007669"/>
    <property type="project" value="TreeGrafter"/>
</dbReference>
<dbReference type="GO" id="GO:0004674">
    <property type="term" value="F:protein serine/threonine kinase activity"/>
    <property type="evidence" value="ECO:0007669"/>
    <property type="project" value="UniProtKB-KW"/>
</dbReference>
<dbReference type="InterPro" id="IPR011009">
    <property type="entry name" value="Kinase-like_dom_sf"/>
</dbReference>
<dbReference type="PANTHER" id="PTHR24057:SF0">
    <property type="entry name" value="PROTEIN KINASE SHAGGY-RELATED"/>
    <property type="match status" value="1"/>
</dbReference>
<comment type="caution">
    <text evidence="10">The sequence shown here is derived from an EMBL/GenBank/DDBJ whole genome shotgun (WGS) entry which is preliminary data.</text>
</comment>
<dbReference type="AlphaFoldDB" id="A0A0F9ZBE8"/>
<protein>
    <submittedName>
        <fullName evidence="10">Mrk1-like ser thr protein kinase</fullName>
    </submittedName>
</protein>
<dbReference type="InterPro" id="IPR008271">
    <property type="entry name" value="Ser/Thr_kinase_AS"/>
</dbReference>
<evidence type="ECO:0000313" key="11">
    <source>
        <dbReference type="Proteomes" id="UP000034350"/>
    </source>
</evidence>
<sequence>MSESKLKDIKIILNNIVSIIVYSLDLTPIKLCFTYLENIGKGTFGIVIKVKDVSNNKIYALKKVYQDPKIRNRELDILKQTSHRNIVKLHFYNYENESTDGKILNLFLDYYPYDFETLIRQKKTFSSATIKNWAGQLISALEYLHNKGICHRDIKPANVLVDSSLDKLVVCDMGSAKHLKSGQKNIAYISSRCYRSPENILEHRNYNFKIDIWSAGCFLVQLHTGKVLFRGNSNQNMLTLILKAVSVTEADLLEMGCKHKVSNHGGIKEYLKDYVDDHVLLNLYDHMLVFNPRKRSSAKELLNLII</sequence>
<dbReference type="OrthoDB" id="272141at2759"/>
<dbReference type="SUPFAM" id="SSF56112">
    <property type="entry name" value="Protein kinase-like (PK-like)"/>
    <property type="match status" value="1"/>
</dbReference>